<dbReference type="InterPro" id="IPR003769">
    <property type="entry name" value="ClpS_core"/>
</dbReference>
<dbReference type="Pfam" id="PF02617">
    <property type="entry name" value="ClpS"/>
    <property type="match status" value="1"/>
</dbReference>
<evidence type="ECO:0000313" key="3">
    <source>
        <dbReference type="Proteomes" id="UP000824156"/>
    </source>
</evidence>
<dbReference type="Proteomes" id="UP000824156">
    <property type="component" value="Unassembled WGS sequence"/>
</dbReference>
<dbReference type="InterPro" id="IPR014719">
    <property type="entry name" value="Ribosomal_bL12_C/ClpS-like"/>
</dbReference>
<evidence type="ECO:0000259" key="1">
    <source>
        <dbReference type="Pfam" id="PF02617"/>
    </source>
</evidence>
<keyword evidence="2" id="KW-0378">Hydrolase</keyword>
<dbReference type="GO" id="GO:0008233">
    <property type="term" value="F:peptidase activity"/>
    <property type="evidence" value="ECO:0007669"/>
    <property type="project" value="UniProtKB-KW"/>
</dbReference>
<dbReference type="GO" id="GO:0006508">
    <property type="term" value="P:proteolysis"/>
    <property type="evidence" value="ECO:0007669"/>
    <property type="project" value="UniProtKB-KW"/>
</dbReference>
<name>A0A9D1W7S4_9SPHI</name>
<dbReference type="GO" id="GO:0030163">
    <property type="term" value="P:protein catabolic process"/>
    <property type="evidence" value="ECO:0007669"/>
    <property type="project" value="InterPro"/>
</dbReference>
<organism evidence="2 3">
    <name type="scientific">Candidatus Sphingobacterium stercoripullorum</name>
    <dbReference type="NCBI Taxonomy" id="2838759"/>
    <lineage>
        <taxon>Bacteria</taxon>
        <taxon>Pseudomonadati</taxon>
        <taxon>Bacteroidota</taxon>
        <taxon>Sphingobacteriia</taxon>
        <taxon>Sphingobacteriales</taxon>
        <taxon>Sphingobacteriaceae</taxon>
        <taxon>Sphingobacterium</taxon>
    </lineage>
</organism>
<comment type="caution">
    <text evidence="2">The sequence shown here is derived from an EMBL/GenBank/DDBJ whole genome shotgun (WGS) entry which is preliminary data.</text>
</comment>
<feature type="domain" description="Adaptor protein ClpS core" evidence="1">
    <location>
        <begin position="24"/>
        <end position="89"/>
    </location>
</feature>
<protein>
    <submittedName>
        <fullName evidence="2">ATP-dependent Clp protease adaptor ClpS</fullName>
    </submittedName>
</protein>
<sequence>MSTQTATKTYTLKEILEQFKGESNLILWNDEVNTFDHVIFCLIEFLEYSSPEAERIAWTVHTKGKEVVLQGSREELIPFRDKLHEQGLSVSIE</sequence>
<dbReference type="Gene3D" id="3.30.1390.10">
    <property type="match status" value="1"/>
</dbReference>
<dbReference type="AlphaFoldDB" id="A0A9D1W7S4"/>
<proteinExistence type="predicted"/>
<accession>A0A9D1W7S4</accession>
<gene>
    <name evidence="2" type="ORF">H9853_02005</name>
</gene>
<reference evidence="2" key="1">
    <citation type="journal article" date="2021" name="PeerJ">
        <title>Extensive microbial diversity within the chicken gut microbiome revealed by metagenomics and culture.</title>
        <authorList>
            <person name="Gilroy R."/>
            <person name="Ravi A."/>
            <person name="Getino M."/>
            <person name="Pursley I."/>
            <person name="Horton D.L."/>
            <person name="Alikhan N.F."/>
            <person name="Baker D."/>
            <person name="Gharbi K."/>
            <person name="Hall N."/>
            <person name="Watson M."/>
            <person name="Adriaenssens E.M."/>
            <person name="Foster-Nyarko E."/>
            <person name="Jarju S."/>
            <person name="Secka A."/>
            <person name="Antonio M."/>
            <person name="Oren A."/>
            <person name="Chaudhuri R.R."/>
            <person name="La Ragione R."/>
            <person name="Hildebrand F."/>
            <person name="Pallen M.J."/>
        </authorList>
    </citation>
    <scope>NUCLEOTIDE SEQUENCE</scope>
    <source>
        <strain evidence="2">1719</strain>
    </source>
</reference>
<evidence type="ECO:0000313" key="2">
    <source>
        <dbReference type="EMBL" id="HIX53773.1"/>
    </source>
</evidence>
<dbReference type="SUPFAM" id="SSF54736">
    <property type="entry name" value="ClpS-like"/>
    <property type="match status" value="1"/>
</dbReference>
<dbReference type="EMBL" id="DXEZ01000056">
    <property type="protein sequence ID" value="HIX53773.1"/>
    <property type="molecule type" value="Genomic_DNA"/>
</dbReference>
<reference evidence="2" key="2">
    <citation type="submission" date="2021-04" db="EMBL/GenBank/DDBJ databases">
        <authorList>
            <person name="Gilroy R."/>
        </authorList>
    </citation>
    <scope>NUCLEOTIDE SEQUENCE</scope>
    <source>
        <strain evidence="2">1719</strain>
    </source>
</reference>
<keyword evidence="2" id="KW-0645">Protease</keyword>